<dbReference type="EMBL" id="JAOTML010000005">
    <property type="protein sequence ID" value="MCY3053433.1"/>
    <property type="molecule type" value="Genomic_DNA"/>
</dbReference>
<name>A0A0X8FD46_9LACT</name>
<dbReference type="AlphaFoldDB" id="A0A0X8FD46"/>
<dbReference type="Proteomes" id="UP000594771">
    <property type="component" value="Chromosome"/>
</dbReference>
<protein>
    <submittedName>
        <fullName evidence="3">Uncharacterized protein</fullName>
    </submittedName>
</protein>
<dbReference type="EMBL" id="CP065662">
    <property type="protein sequence ID" value="QPS01610.1"/>
    <property type="molecule type" value="Genomic_DNA"/>
</dbReference>
<evidence type="ECO:0000256" key="1">
    <source>
        <dbReference type="SAM" id="Phobius"/>
    </source>
</evidence>
<keyword evidence="5" id="KW-1185">Reference proteome</keyword>
<feature type="transmembrane region" description="Helical" evidence="1">
    <location>
        <begin position="6"/>
        <end position="24"/>
    </location>
</feature>
<keyword evidence="1" id="KW-0812">Transmembrane</keyword>
<organism evidence="3 4">
    <name type="scientific">Aerococcus urinae</name>
    <dbReference type="NCBI Taxonomy" id="1376"/>
    <lineage>
        <taxon>Bacteria</taxon>
        <taxon>Bacillati</taxon>
        <taxon>Bacillota</taxon>
        <taxon>Bacilli</taxon>
        <taxon>Lactobacillales</taxon>
        <taxon>Aerococcaceae</taxon>
        <taxon>Aerococcus</taxon>
    </lineage>
</organism>
<reference evidence="3 4" key="1">
    <citation type="submission" date="2020-12" db="EMBL/GenBank/DDBJ databases">
        <title>FDA dAtabase for Regulatory Grade micrObial Sequences (FDA-ARGOS): Supporting development and validation of Infectious Disease Dx tests.</title>
        <authorList>
            <person name="Sproer C."/>
            <person name="Gronow S."/>
            <person name="Severitt S."/>
            <person name="Schroder I."/>
            <person name="Tallon L."/>
            <person name="Sadzewicz L."/>
            <person name="Zhao X."/>
            <person name="Boylan J."/>
            <person name="Ott S."/>
            <person name="Bowen H."/>
            <person name="Vavikolanu K."/>
            <person name="Mehta A."/>
            <person name="Aluvathingal J."/>
            <person name="Nadendla S."/>
            <person name="Lowell S."/>
            <person name="Myers T."/>
            <person name="Yan Y."/>
            <person name="Sichtig H."/>
        </authorList>
    </citation>
    <scope>NUCLEOTIDE SEQUENCE [LARGE SCALE GENOMIC DNA]</scope>
    <source>
        <strain evidence="3 4">FDAARGOS_911</strain>
    </source>
</reference>
<feature type="transmembrane region" description="Helical" evidence="1">
    <location>
        <begin position="44"/>
        <end position="64"/>
    </location>
</feature>
<accession>A0A0X8FD46</accession>
<dbReference type="RefSeq" id="WP_060777565.1">
    <property type="nucleotide sequence ID" value="NZ_CAJHLF010000001.1"/>
</dbReference>
<dbReference type="KEGG" id="aun:AWM73_00435"/>
<keyword evidence="1" id="KW-1133">Transmembrane helix</keyword>
<evidence type="ECO:0000313" key="5">
    <source>
        <dbReference type="Proteomes" id="UP001069145"/>
    </source>
</evidence>
<sequence length="115" mass="13660">MAITAIIMAFFGTLWIMGALFLNYNIYKLVLIDAKARKMKRPRLWAFLSMGHNNGSAFLPIYFFNRRKYPRKVFSPQEAANYERYKKQAKISLALFLIGTVVFFICFIHYFKIWQ</sequence>
<keyword evidence="1" id="KW-0472">Membrane</keyword>
<evidence type="ECO:0000313" key="4">
    <source>
        <dbReference type="Proteomes" id="UP000594771"/>
    </source>
</evidence>
<dbReference type="GeneID" id="35766842"/>
<dbReference type="Proteomes" id="UP001069145">
    <property type="component" value="Unassembled WGS sequence"/>
</dbReference>
<reference evidence="2" key="2">
    <citation type="submission" date="2022-09" db="EMBL/GenBank/DDBJ databases">
        <title>Aerococcus urinae taxonomy study.</title>
        <authorList>
            <person name="Christensen J."/>
            <person name="Senneby E."/>
        </authorList>
    </citation>
    <scope>NUCLEOTIDE SEQUENCE</scope>
    <source>
        <strain evidence="2">NLD-066-U95</strain>
    </source>
</reference>
<proteinExistence type="predicted"/>
<feature type="transmembrane region" description="Helical" evidence="1">
    <location>
        <begin position="91"/>
        <end position="111"/>
    </location>
</feature>
<gene>
    <name evidence="3" type="ORF">I6G68_00590</name>
    <name evidence="2" type="ORF">ODY43_05445</name>
</gene>
<dbReference type="OrthoDB" id="2237189at2"/>
<evidence type="ECO:0000313" key="2">
    <source>
        <dbReference type="EMBL" id="MCY3053433.1"/>
    </source>
</evidence>
<evidence type="ECO:0000313" key="3">
    <source>
        <dbReference type="EMBL" id="QPS01610.1"/>
    </source>
</evidence>